<gene>
    <name evidence="1" type="ORF">HMPREF1077_00580</name>
</gene>
<organism evidence="1 2">
    <name type="scientific">Parabacteroides johnsonii CL02T12C29</name>
    <dbReference type="NCBI Taxonomy" id="999419"/>
    <lineage>
        <taxon>Bacteria</taxon>
        <taxon>Pseudomonadati</taxon>
        <taxon>Bacteroidota</taxon>
        <taxon>Bacteroidia</taxon>
        <taxon>Bacteroidales</taxon>
        <taxon>Tannerellaceae</taxon>
        <taxon>Parabacteroides</taxon>
    </lineage>
</organism>
<dbReference type="Proteomes" id="UP000001218">
    <property type="component" value="Unassembled WGS sequence"/>
</dbReference>
<accession>K6AC92</accession>
<reference evidence="1 2" key="1">
    <citation type="submission" date="2012-02" db="EMBL/GenBank/DDBJ databases">
        <title>The Genome Sequence of Parabacteroides johnsonii CL02T12C29.</title>
        <authorList>
            <consortium name="The Broad Institute Genome Sequencing Platform"/>
            <person name="Earl A."/>
            <person name="Ward D."/>
            <person name="Feldgarden M."/>
            <person name="Gevers D."/>
            <person name="Zitomersky N.L."/>
            <person name="Coyne M.J."/>
            <person name="Comstock L.E."/>
            <person name="Young S.K."/>
            <person name="Zeng Q."/>
            <person name="Gargeya S."/>
            <person name="Fitzgerald M."/>
            <person name="Haas B."/>
            <person name="Abouelleil A."/>
            <person name="Alvarado L."/>
            <person name="Arachchi H.M."/>
            <person name="Berlin A."/>
            <person name="Chapman S.B."/>
            <person name="Gearin G."/>
            <person name="Goldberg J."/>
            <person name="Griggs A."/>
            <person name="Gujja S."/>
            <person name="Hansen M."/>
            <person name="Heiman D."/>
            <person name="Howarth C."/>
            <person name="Larimer J."/>
            <person name="Lui A."/>
            <person name="MacDonald P.J.P."/>
            <person name="McCowen C."/>
            <person name="Montmayeur A."/>
            <person name="Murphy C."/>
            <person name="Neiman D."/>
            <person name="Pearson M."/>
            <person name="Priest M."/>
            <person name="Roberts A."/>
            <person name="Saif S."/>
            <person name="Shea T."/>
            <person name="Sisk P."/>
            <person name="Stolte C."/>
            <person name="Sykes S."/>
            <person name="Wortman J."/>
            <person name="Nusbaum C."/>
            <person name="Birren B."/>
        </authorList>
    </citation>
    <scope>NUCLEOTIDE SEQUENCE [LARGE SCALE GENOMIC DNA]</scope>
    <source>
        <strain evidence="1 2">CL02T12C29</strain>
    </source>
</reference>
<comment type="caution">
    <text evidence="1">The sequence shown here is derived from an EMBL/GenBank/DDBJ whole genome shotgun (WGS) entry which is preliminary data.</text>
</comment>
<protein>
    <submittedName>
        <fullName evidence="1">Uncharacterized protein</fullName>
    </submittedName>
</protein>
<evidence type="ECO:0000313" key="1">
    <source>
        <dbReference type="EMBL" id="EKN13278.1"/>
    </source>
</evidence>
<dbReference type="AlphaFoldDB" id="K6AC92"/>
<sequence length="46" mass="5389">MVNLNQNETRVKTVRMITFTFIPHNNQKVSRAGEAKSEIRVILIYK</sequence>
<dbReference type="HOGENOM" id="CLU_217261_0_0_10"/>
<name>K6AC92_9BACT</name>
<evidence type="ECO:0000313" key="2">
    <source>
        <dbReference type="Proteomes" id="UP000001218"/>
    </source>
</evidence>
<dbReference type="EMBL" id="AGZP01000009">
    <property type="protein sequence ID" value="EKN13278.1"/>
    <property type="molecule type" value="Genomic_DNA"/>
</dbReference>
<proteinExistence type="predicted"/>